<dbReference type="GO" id="GO:0033539">
    <property type="term" value="P:fatty acid beta-oxidation using acyl-CoA dehydrogenase"/>
    <property type="evidence" value="ECO:0007669"/>
    <property type="project" value="TreeGrafter"/>
</dbReference>
<sequence length="411" mass="44590">MSAYFKDKGRVDPAESCTEKITALLAQAEEFRLRFAAGAPQRDRQRLLPHEEMLALRRSGLLAMRVPREYGGPEIDMVSFSRIIRMLAAGDPNIAQGIAPHFTNLEKLRIYGTPAQQKVYFDLVLEGCLMSNAAAEREGAFIGDVSTLLFRENGVWRLRGNKYYSTGSLFSSIILVTAAHEEGGRAAIFVPVDRPGVTVADDWDGMGQRTTASGTTAFADVEIAEEEILRIPAYGDRRTHEGGFAQLIHASIDAGIARAALEDACEYGRTSARVLRESGVRGAIEDPYVLHTVGEMAIITHGAESLLERGAALLENAVRVAFAGGADADRLLGEASVAVAEAKYATTEAAIKVSEMIFRIGGASATSARLNLDRHWRNARTHTTHDPVAYKARAVGDFYLNGALPPINTKI</sequence>
<dbReference type="InterPro" id="IPR050741">
    <property type="entry name" value="Acyl-CoA_dehydrogenase"/>
</dbReference>
<evidence type="ECO:0000259" key="5">
    <source>
        <dbReference type="Pfam" id="PF02771"/>
    </source>
</evidence>
<evidence type="ECO:0000313" key="7">
    <source>
        <dbReference type="EMBL" id="TCL05225.1"/>
    </source>
</evidence>
<dbReference type="PIRSF" id="PIRSF016578">
    <property type="entry name" value="HsaA"/>
    <property type="match status" value="1"/>
</dbReference>
<dbReference type="AlphaFoldDB" id="A0A4R1NCF9"/>
<dbReference type="PANTHER" id="PTHR48083:SF19">
    <property type="entry name" value="FLAVIN-DEPENDENT MONOOXYGENASE, OXYGENASE SUBUNIT HSAA"/>
    <property type="match status" value="1"/>
</dbReference>
<evidence type="ECO:0000256" key="2">
    <source>
        <dbReference type="ARBA" id="ARBA00023002"/>
    </source>
</evidence>
<feature type="domain" description="Acyl-CoA dehydrogenase C-terminal" evidence="6">
    <location>
        <begin position="247"/>
        <end position="385"/>
    </location>
</feature>
<dbReference type="EMBL" id="SJOI01000001">
    <property type="protein sequence ID" value="TCL05225.1"/>
    <property type="molecule type" value="Genomic_DNA"/>
</dbReference>
<dbReference type="RefSeq" id="WP_132923950.1">
    <property type="nucleotide sequence ID" value="NZ_SJOI01000001.1"/>
</dbReference>
<feature type="domain" description="Acyl-CoA dehydrogenase/oxidase N-terminal" evidence="5">
    <location>
        <begin position="22"/>
        <end position="124"/>
    </location>
</feature>
<dbReference type="InterPro" id="IPR046373">
    <property type="entry name" value="Acyl-CoA_Oxase/DH_mid-dom_sf"/>
</dbReference>
<dbReference type="Gene3D" id="1.20.140.10">
    <property type="entry name" value="Butyryl-CoA Dehydrogenase, subunit A, domain 3"/>
    <property type="match status" value="1"/>
</dbReference>
<evidence type="ECO:0000259" key="4">
    <source>
        <dbReference type="Pfam" id="PF02770"/>
    </source>
</evidence>
<dbReference type="Gene3D" id="1.10.540.10">
    <property type="entry name" value="Acyl-CoA dehydrogenase/oxidase, N-terminal domain"/>
    <property type="match status" value="1"/>
</dbReference>
<dbReference type="Gene3D" id="2.40.110.10">
    <property type="entry name" value="Butyryl-CoA Dehydrogenase, subunit A, domain 2"/>
    <property type="match status" value="1"/>
</dbReference>
<dbReference type="InterPro" id="IPR013107">
    <property type="entry name" value="Acyl-CoA_DH_C"/>
</dbReference>
<keyword evidence="1" id="KW-0285">Flavoprotein</keyword>
<organism evidence="7 8">
    <name type="scientific">Sodalis ligni</name>
    <dbReference type="NCBI Taxonomy" id="2697027"/>
    <lineage>
        <taxon>Bacteria</taxon>
        <taxon>Pseudomonadati</taxon>
        <taxon>Pseudomonadota</taxon>
        <taxon>Gammaproteobacteria</taxon>
        <taxon>Enterobacterales</taxon>
        <taxon>Bruguierivoracaceae</taxon>
        <taxon>Sodalis</taxon>
    </lineage>
</organism>
<dbReference type="SUPFAM" id="SSF47203">
    <property type="entry name" value="Acyl-CoA dehydrogenase C-terminal domain-like"/>
    <property type="match status" value="1"/>
</dbReference>
<comment type="caution">
    <text evidence="7">The sequence shown here is derived from an EMBL/GenBank/DDBJ whole genome shotgun (WGS) entry which is preliminary data.</text>
</comment>
<accession>A0A4R1NCF9</accession>
<dbReference type="PANTHER" id="PTHR48083">
    <property type="entry name" value="MEDIUM-CHAIN SPECIFIC ACYL-COA DEHYDROGENASE, MITOCHONDRIAL-RELATED"/>
    <property type="match status" value="1"/>
</dbReference>
<evidence type="ECO:0000259" key="6">
    <source>
        <dbReference type="Pfam" id="PF08028"/>
    </source>
</evidence>
<dbReference type="InterPro" id="IPR006091">
    <property type="entry name" value="Acyl-CoA_Oxase/DH_mid-dom"/>
</dbReference>
<keyword evidence="8" id="KW-1185">Reference proteome</keyword>
<dbReference type="InterPro" id="IPR036250">
    <property type="entry name" value="AcylCo_DH-like_C"/>
</dbReference>
<dbReference type="GO" id="GO:0003995">
    <property type="term" value="F:acyl-CoA dehydrogenase activity"/>
    <property type="evidence" value="ECO:0007669"/>
    <property type="project" value="TreeGrafter"/>
</dbReference>
<dbReference type="InterPro" id="IPR037069">
    <property type="entry name" value="AcylCoA_DH/ox_N_sf"/>
</dbReference>
<reference evidence="7 8" key="1">
    <citation type="submission" date="2019-02" db="EMBL/GenBank/DDBJ databases">
        <title>Investigation of anaerobic lignin degradation for improved lignocellulosic biofuels.</title>
        <authorList>
            <person name="Deangelis K."/>
        </authorList>
    </citation>
    <scope>NUCLEOTIDE SEQUENCE [LARGE SCALE GENOMIC DNA]</scope>
    <source>
        <strain evidence="7 8">159R</strain>
    </source>
</reference>
<name>A0A4R1NCF9_9GAMM</name>
<gene>
    <name evidence="7" type="ORF">EZJ58_3399</name>
</gene>
<comment type="similarity">
    <text evidence="3">Belongs to the HpaH/HsaA monooxygenase family.</text>
</comment>
<dbReference type="InterPro" id="IPR009100">
    <property type="entry name" value="AcylCoA_DH/oxidase_NM_dom_sf"/>
</dbReference>
<dbReference type="SUPFAM" id="SSF56645">
    <property type="entry name" value="Acyl-CoA dehydrogenase NM domain-like"/>
    <property type="match status" value="1"/>
</dbReference>
<dbReference type="Pfam" id="PF08028">
    <property type="entry name" value="Acyl-CoA_dh_2"/>
    <property type="match status" value="1"/>
</dbReference>
<evidence type="ECO:0000256" key="1">
    <source>
        <dbReference type="ARBA" id="ARBA00022630"/>
    </source>
</evidence>
<dbReference type="Pfam" id="PF02771">
    <property type="entry name" value="Acyl-CoA_dh_N"/>
    <property type="match status" value="1"/>
</dbReference>
<evidence type="ECO:0000313" key="8">
    <source>
        <dbReference type="Proteomes" id="UP000294555"/>
    </source>
</evidence>
<dbReference type="OrthoDB" id="571684at2"/>
<dbReference type="GO" id="GO:0050660">
    <property type="term" value="F:flavin adenine dinucleotide binding"/>
    <property type="evidence" value="ECO:0007669"/>
    <property type="project" value="InterPro"/>
</dbReference>
<keyword evidence="2" id="KW-0560">Oxidoreductase</keyword>
<dbReference type="Proteomes" id="UP000294555">
    <property type="component" value="Unassembled WGS sequence"/>
</dbReference>
<dbReference type="Pfam" id="PF02770">
    <property type="entry name" value="Acyl-CoA_dh_M"/>
    <property type="match status" value="1"/>
</dbReference>
<protein>
    <submittedName>
        <fullName evidence="7">SfnB family sulfur acquisition oxidoreductase</fullName>
    </submittedName>
</protein>
<evidence type="ECO:0000256" key="3">
    <source>
        <dbReference type="ARBA" id="ARBA00049661"/>
    </source>
</evidence>
<dbReference type="GO" id="GO:0005737">
    <property type="term" value="C:cytoplasm"/>
    <property type="evidence" value="ECO:0007669"/>
    <property type="project" value="TreeGrafter"/>
</dbReference>
<dbReference type="GO" id="GO:0016712">
    <property type="term" value="F:oxidoreductase activity, acting on paired donors, with incorporation or reduction of molecular oxygen, reduced flavin or flavoprotein as one donor, and incorporation of one atom of oxygen"/>
    <property type="evidence" value="ECO:0007669"/>
    <property type="project" value="TreeGrafter"/>
</dbReference>
<proteinExistence type="inferred from homology"/>
<feature type="domain" description="Acyl-CoA oxidase/dehydrogenase middle" evidence="4">
    <location>
        <begin position="143"/>
        <end position="221"/>
    </location>
</feature>
<dbReference type="InterPro" id="IPR013786">
    <property type="entry name" value="AcylCoA_DH/ox_N"/>
</dbReference>